<proteinExistence type="predicted"/>
<evidence type="ECO:0000313" key="2">
    <source>
        <dbReference type="Proteomes" id="UP000199126"/>
    </source>
</evidence>
<dbReference type="Proteomes" id="UP000199126">
    <property type="component" value="Unassembled WGS sequence"/>
</dbReference>
<name>A0A1H8NDT3_9EURY</name>
<protein>
    <submittedName>
        <fullName evidence="1">Uncharacterized protein</fullName>
    </submittedName>
</protein>
<dbReference type="AlphaFoldDB" id="A0A1H8NDT3"/>
<dbReference type="EMBL" id="FODV01000001">
    <property type="protein sequence ID" value="SEO27583.1"/>
    <property type="molecule type" value="Genomic_DNA"/>
</dbReference>
<dbReference type="OrthoDB" id="224774at2157"/>
<sequence>MSAIERTNSTDGVVLDELPEFELTYLYDDEEEPTEVTIFEGTSEEDLTVRWITMDYPHTVALDSVQ</sequence>
<reference evidence="2" key="1">
    <citation type="submission" date="2016-10" db="EMBL/GenBank/DDBJ databases">
        <authorList>
            <person name="Varghese N."/>
            <person name="Submissions S."/>
        </authorList>
    </citation>
    <scope>NUCLEOTIDE SEQUENCE [LARGE SCALE GENOMIC DNA]</scope>
    <source>
        <strain evidence="2">CGMCC 1.10121</strain>
    </source>
</reference>
<keyword evidence="2" id="KW-1185">Reference proteome</keyword>
<gene>
    <name evidence="1" type="ORF">SAMN04487948_101476</name>
</gene>
<evidence type="ECO:0000313" key="1">
    <source>
        <dbReference type="EMBL" id="SEO27583.1"/>
    </source>
</evidence>
<organism evidence="1 2">
    <name type="scientific">Halogranum amylolyticum</name>
    <dbReference type="NCBI Taxonomy" id="660520"/>
    <lineage>
        <taxon>Archaea</taxon>
        <taxon>Methanobacteriati</taxon>
        <taxon>Methanobacteriota</taxon>
        <taxon>Stenosarchaea group</taxon>
        <taxon>Halobacteria</taxon>
        <taxon>Halobacteriales</taxon>
        <taxon>Haloferacaceae</taxon>
    </lineage>
</organism>
<accession>A0A1H8NDT3</accession>